<keyword evidence="1" id="KW-0040">ANK repeat</keyword>
<name>A0A2J8Y7V3_PONAB</name>
<evidence type="ECO:0000256" key="1">
    <source>
        <dbReference type="PROSITE-ProRule" id="PRU00023"/>
    </source>
</evidence>
<dbReference type="SUPFAM" id="SSF48403">
    <property type="entry name" value="Ankyrin repeat"/>
    <property type="match status" value="1"/>
</dbReference>
<evidence type="ECO:0000313" key="2">
    <source>
        <dbReference type="EMBL" id="PNJ90318.1"/>
    </source>
</evidence>
<feature type="non-terminal residue" evidence="2">
    <location>
        <position position="1"/>
    </location>
</feature>
<dbReference type="InterPro" id="IPR036770">
    <property type="entry name" value="Ankyrin_rpt-contain_sf"/>
</dbReference>
<dbReference type="Pfam" id="PF00023">
    <property type="entry name" value="Ank"/>
    <property type="match status" value="1"/>
</dbReference>
<comment type="caution">
    <text evidence="2">The sequence shown here is derived from an EMBL/GenBank/DDBJ whole genome shotgun (WGS) entry which is preliminary data.</text>
</comment>
<organism evidence="2">
    <name type="scientific">Pongo abelii</name>
    <name type="common">Sumatran orangutan</name>
    <name type="synonym">Pongo pygmaeus abelii</name>
    <dbReference type="NCBI Taxonomy" id="9601"/>
    <lineage>
        <taxon>Eukaryota</taxon>
        <taxon>Metazoa</taxon>
        <taxon>Chordata</taxon>
        <taxon>Craniata</taxon>
        <taxon>Vertebrata</taxon>
        <taxon>Euteleostomi</taxon>
        <taxon>Mammalia</taxon>
        <taxon>Eutheria</taxon>
        <taxon>Euarchontoglires</taxon>
        <taxon>Primates</taxon>
        <taxon>Haplorrhini</taxon>
        <taxon>Catarrhini</taxon>
        <taxon>Hominidae</taxon>
        <taxon>Pongo</taxon>
    </lineage>
</organism>
<dbReference type="EMBL" id="NDHI03001356">
    <property type="protein sequence ID" value="PNJ90318.1"/>
    <property type="molecule type" value="Genomic_DNA"/>
</dbReference>
<protein>
    <submittedName>
        <fullName evidence="2">Uncharacterized protein</fullName>
    </submittedName>
</protein>
<accession>A0A2J8Y7V3</accession>
<gene>
    <name evidence="2" type="ORF">CR201_G0056365</name>
</gene>
<feature type="repeat" description="ANK" evidence="1">
    <location>
        <begin position="1"/>
        <end position="33"/>
    </location>
</feature>
<reference evidence="2" key="1">
    <citation type="submission" date="2017-12" db="EMBL/GenBank/DDBJ databases">
        <title>High-resolution comparative analysis of great ape genomes.</title>
        <authorList>
            <person name="Pollen A."/>
            <person name="Hastie A."/>
            <person name="Hormozdiari F."/>
            <person name="Dougherty M."/>
            <person name="Liu R."/>
            <person name="Chaisson M."/>
            <person name="Hoppe E."/>
            <person name="Hill C."/>
            <person name="Pang A."/>
            <person name="Hillier L."/>
            <person name="Baker C."/>
            <person name="Armstrong J."/>
            <person name="Shendure J."/>
            <person name="Paten B."/>
            <person name="Wilson R."/>
            <person name="Chao H."/>
            <person name="Schneider V."/>
            <person name="Ventura M."/>
            <person name="Kronenberg Z."/>
            <person name="Murali S."/>
            <person name="Gordon D."/>
            <person name="Cantsilieris S."/>
            <person name="Munson K."/>
            <person name="Nelson B."/>
            <person name="Raja A."/>
            <person name="Underwood J."/>
            <person name="Diekhans M."/>
            <person name="Fiddes I."/>
            <person name="Haussler D."/>
            <person name="Eichler E."/>
        </authorList>
    </citation>
    <scope>NUCLEOTIDE SEQUENCE [LARGE SCALE GENOMIC DNA]</scope>
    <source>
        <strain evidence="2">Susie</strain>
    </source>
</reference>
<dbReference type="AlphaFoldDB" id="A0A2J8Y7V3"/>
<sequence length="72" mass="8322">TERQPLLFAVCQRKLKMVEVLLKKNANINAIDCLSSIFKLISEYRRKKCEELSIYCNPGKISHSELLLMVLP</sequence>
<dbReference type="InterPro" id="IPR002110">
    <property type="entry name" value="Ankyrin_rpt"/>
</dbReference>
<dbReference type="PROSITE" id="PS50088">
    <property type="entry name" value="ANK_REPEAT"/>
    <property type="match status" value="1"/>
</dbReference>
<dbReference type="Gene3D" id="1.25.40.20">
    <property type="entry name" value="Ankyrin repeat-containing domain"/>
    <property type="match status" value="1"/>
</dbReference>
<proteinExistence type="predicted"/>